<keyword evidence="3" id="KW-0805">Transcription regulation</keyword>
<evidence type="ECO:0000256" key="8">
    <source>
        <dbReference type="SAM" id="MobiDB-lite"/>
    </source>
</evidence>
<feature type="region of interest" description="Disordered" evidence="8">
    <location>
        <begin position="232"/>
        <end position="257"/>
    </location>
</feature>
<keyword evidence="12" id="KW-1185">Reference proteome</keyword>
<keyword evidence="2" id="KW-0902">Two-component regulatory system</keyword>
<comment type="caution">
    <text evidence="11">The sequence shown here is derived from an EMBL/GenBank/DDBJ whole genome shotgun (WGS) entry which is preliminary data.</text>
</comment>
<dbReference type="Gene3D" id="3.40.50.2300">
    <property type="match status" value="1"/>
</dbReference>
<dbReference type="SMART" id="SM00862">
    <property type="entry name" value="Trans_reg_C"/>
    <property type="match status" value="1"/>
</dbReference>
<comment type="caution">
    <text evidence="6">Lacks conserved residue(s) required for the propagation of feature annotation.</text>
</comment>
<evidence type="ECO:0000256" key="5">
    <source>
        <dbReference type="ARBA" id="ARBA00023163"/>
    </source>
</evidence>
<dbReference type="PANTHER" id="PTHR48111">
    <property type="entry name" value="REGULATOR OF RPOS"/>
    <property type="match status" value="1"/>
</dbReference>
<dbReference type="SUPFAM" id="SSF52172">
    <property type="entry name" value="CheY-like"/>
    <property type="match status" value="1"/>
</dbReference>
<dbReference type="SUPFAM" id="SSF46894">
    <property type="entry name" value="C-terminal effector domain of the bipartite response regulators"/>
    <property type="match status" value="1"/>
</dbReference>
<evidence type="ECO:0000256" key="6">
    <source>
        <dbReference type="PROSITE-ProRule" id="PRU00169"/>
    </source>
</evidence>
<dbReference type="PANTHER" id="PTHR48111:SF22">
    <property type="entry name" value="REGULATOR OF RPOS"/>
    <property type="match status" value="1"/>
</dbReference>
<dbReference type="InterPro" id="IPR001867">
    <property type="entry name" value="OmpR/PhoB-type_DNA-bd"/>
</dbReference>
<keyword evidence="1" id="KW-0597">Phosphoprotein</keyword>
<dbReference type="PROSITE" id="PS50110">
    <property type="entry name" value="RESPONSE_REGULATORY"/>
    <property type="match status" value="1"/>
</dbReference>
<sequence length="257" mass="28213">MRILVVSQSEQRVGLHQQLEQLGHGCDTGFPLADAGEVVQFNGPYDAVILHASGIADCFGALRDIRRRRLHMAVVVVAARMQAEDEQMAFHLGADDVLAGPLNTKSLVARLQAIRRRGLGHATATLSCGNVVLDQGQRDVTVDSRRVPVTAREFDVLETLMLHRGVVLTKEQFLSRSYGLNEGPNVRILDVFICKLRRKLSIAGAPEIIRTVWGSGFVLQEPSKADMALARQRHQEGTPRQRRAHMQPVAGGMMAAA</sequence>
<dbReference type="InterPro" id="IPR011006">
    <property type="entry name" value="CheY-like_superfamily"/>
</dbReference>
<accession>A0ABS9W6N8</accession>
<evidence type="ECO:0000256" key="3">
    <source>
        <dbReference type="ARBA" id="ARBA00023015"/>
    </source>
</evidence>
<evidence type="ECO:0000259" key="10">
    <source>
        <dbReference type="PROSITE" id="PS51755"/>
    </source>
</evidence>
<feature type="domain" description="OmpR/PhoB-type" evidence="10">
    <location>
        <begin position="123"/>
        <end position="221"/>
    </location>
</feature>
<keyword evidence="5" id="KW-0804">Transcription</keyword>
<reference evidence="11 12" key="1">
    <citation type="submission" date="2022-03" db="EMBL/GenBank/DDBJ databases">
        <title>Complete genome analysis of Roseomonas KG 17.1 : a prolific producer of plant growth promoters.</title>
        <authorList>
            <person name="Saadouli I."/>
            <person name="Najjari A."/>
            <person name="Mosbah A."/>
            <person name="Ouzari H.I."/>
        </authorList>
    </citation>
    <scope>NUCLEOTIDE SEQUENCE [LARGE SCALE GENOMIC DNA]</scope>
    <source>
        <strain evidence="11 12">KG17-1</strain>
    </source>
</reference>
<feature type="domain" description="Response regulatory" evidence="9">
    <location>
        <begin position="1"/>
        <end position="115"/>
    </location>
</feature>
<evidence type="ECO:0000256" key="2">
    <source>
        <dbReference type="ARBA" id="ARBA00023012"/>
    </source>
</evidence>
<dbReference type="InterPro" id="IPR016032">
    <property type="entry name" value="Sig_transdc_resp-reg_C-effctor"/>
</dbReference>
<dbReference type="Pfam" id="PF00486">
    <property type="entry name" value="Trans_reg_C"/>
    <property type="match status" value="1"/>
</dbReference>
<dbReference type="InterPro" id="IPR036388">
    <property type="entry name" value="WH-like_DNA-bd_sf"/>
</dbReference>
<keyword evidence="4 7" id="KW-0238">DNA-binding</keyword>
<dbReference type="InterPro" id="IPR039420">
    <property type="entry name" value="WalR-like"/>
</dbReference>
<dbReference type="EMBL" id="JALBUU010000004">
    <property type="protein sequence ID" value="MCI0754254.1"/>
    <property type="molecule type" value="Genomic_DNA"/>
</dbReference>
<dbReference type="PROSITE" id="PS51755">
    <property type="entry name" value="OMPR_PHOB"/>
    <property type="match status" value="1"/>
</dbReference>
<gene>
    <name evidence="11" type="ORF">MON41_10855</name>
</gene>
<evidence type="ECO:0000313" key="11">
    <source>
        <dbReference type="EMBL" id="MCI0754254.1"/>
    </source>
</evidence>
<evidence type="ECO:0000313" key="12">
    <source>
        <dbReference type="Proteomes" id="UP001201985"/>
    </source>
</evidence>
<evidence type="ECO:0000256" key="4">
    <source>
        <dbReference type="ARBA" id="ARBA00023125"/>
    </source>
</evidence>
<name>A0ABS9W6N8_9PROT</name>
<dbReference type="Gene3D" id="1.10.10.10">
    <property type="entry name" value="Winged helix-like DNA-binding domain superfamily/Winged helix DNA-binding domain"/>
    <property type="match status" value="1"/>
</dbReference>
<protein>
    <submittedName>
        <fullName evidence="11">Response regulator transcription factor</fullName>
    </submittedName>
</protein>
<evidence type="ECO:0000256" key="7">
    <source>
        <dbReference type="PROSITE-ProRule" id="PRU01091"/>
    </source>
</evidence>
<evidence type="ECO:0000259" key="9">
    <source>
        <dbReference type="PROSITE" id="PS50110"/>
    </source>
</evidence>
<organism evidence="11 12">
    <name type="scientific">Teichococcus vastitatis</name>
    <dbReference type="NCBI Taxonomy" id="2307076"/>
    <lineage>
        <taxon>Bacteria</taxon>
        <taxon>Pseudomonadati</taxon>
        <taxon>Pseudomonadota</taxon>
        <taxon>Alphaproteobacteria</taxon>
        <taxon>Acetobacterales</taxon>
        <taxon>Roseomonadaceae</taxon>
        <taxon>Roseomonas</taxon>
    </lineage>
</organism>
<dbReference type="Proteomes" id="UP001201985">
    <property type="component" value="Unassembled WGS sequence"/>
</dbReference>
<feature type="DNA-binding region" description="OmpR/PhoB-type" evidence="7">
    <location>
        <begin position="123"/>
        <end position="221"/>
    </location>
</feature>
<dbReference type="SMART" id="SM00448">
    <property type="entry name" value="REC"/>
    <property type="match status" value="1"/>
</dbReference>
<proteinExistence type="predicted"/>
<dbReference type="InterPro" id="IPR001789">
    <property type="entry name" value="Sig_transdc_resp-reg_receiver"/>
</dbReference>
<dbReference type="RefSeq" id="WP_157985678.1">
    <property type="nucleotide sequence ID" value="NZ_JALBUU010000004.1"/>
</dbReference>
<dbReference type="CDD" id="cd00383">
    <property type="entry name" value="trans_reg_C"/>
    <property type="match status" value="1"/>
</dbReference>
<evidence type="ECO:0000256" key="1">
    <source>
        <dbReference type="ARBA" id="ARBA00022553"/>
    </source>
</evidence>